<evidence type="ECO:0008006" key="3">
    <source>
        <dbReference type="Google" id="ProtNLM"/>
    </source>
</evidence>
<dbReference type="Proteomes" id="UP000001968">
    <property type="component" value="Chromosome"/>
</dbReference>
<dbReference type="STRING" id="335541.Swol_2250"/>
<accession>Q0AUR3</accession>
<dbReference type="eggNOG" id="ENOG5033JAI">
    <property type="taxonomic scope" value="Bacteria"/>
</dbReference>
<keyword evidence="2" id="KW-1185">Reference proteome</keyword>
<evidence type="ECO:0000313" key="1">
    <source>
        <dbReference type="EMBL" id="ABI69541.1"/>
    </source>
</evidence>
<sequence length="166" mass="19338">MIQLRMTQYLFQGIKNDLSRPHKYAYERMGYVFIKPSGKSVLVVTGYEPIPDEFYIKDRTVGARIDHRGIALAMKRADENKEGILHTHIHDKTGIPRFSTVDETDHLNFLRSFRNAEPNMPHGFLLLSNDKLMARVWYPQSESFQNIFRYTIVGMPLAFNWIGAFL</sequence>
<dbReference type="KEGG" id="swo:Swol_2250"/>
<protein>
    <recommendedName>
        <fullName evidence="3">JAB domain-containing protein</fullName>
    </recommendedName>
</protein>
<dbReference type="RefSeq" id="WP_011641625.1">
    <property type="nucleotide sequence ID" value="NC_008346.1"/>
</dbReference>
<dbReference type="AlphaFoldDB" id="Q0AUR3"/>
<name>Q0AUR3_SYNWW</name>
<dbReference type="HOGENOM" id="CLU_1552368_0_0_9"/>
<reference evidence="2" key="1">
    <citation type="journal article" date="2010" name="Environ. Microbiol.">
        <title>The genome of Syntrophomonas wolfei: new insights into syntrophic metabolism and biohydrogen production.</title>
        <authorList>
            <person name="Sieber J.R."/>
            <person name="Sims D.R."/>
            <person name="Han C."/>
            <person name="Kim E."/>
            <person name="Lykidis A."/>
            <person name="Lapidus A.L."/>
            <person name="McDonnald E."/>
            <person name="Rohlin L."/>
            <person name="Culley D.E."/>
            <person name="Gunsalus R."/>
            <person name="McInerney M.J."/>
        </authorList>
    </citation>
    <scope>NUCLEOTIDE SEQUENCE [LARGE SCALE GENOMIC DNA]</scope>
    <source>
        <strain evidence="2">DSM 2245B / Goettingen</strain>
    </source>
</reference>
<dbReference type="EMBL" id="CP000448">
    <property type="protein sequence ID" value="ABI69541.1"/>
    <property type="molecule type" value="Genomic_DNA"/>
</dbReference>
<organism evidence="1 2">
    <name type="scientific">Syntrophomonas wolfei subsp. wolfei (strain DSM 2245B / Goettingen)</name>
    <dbReference type="NCBI Taxonomy" id="335541"/>
    <lineage>
        <taxon>Bacteria</taxon>
        <taxon>Bacillati</taxon>
        <taxon>Bacillota</taxon>
        <taxon>Clostridia</taxon>
        <taxon>Eubacteriales</taxon>
        <taxon>Syntrophomonadaceae</taxon>
        <taxon>Syntrophomonas</taxon>
    </lineage>
</organism>
<gene>
    <name evidence="1" type="ordered locus">Swol_2250</name>
</gene>
<dbReference type="OrthoDB" id="3078368at2"/>
<proteinExistence type="predicted"/>
<evidence type="ECO:0000313" key="2">
    <source>
        <dbReference type="Proteomes" id="UP000001968"/>
    </source>
</evidence>